<reference evidence="3" key="1">
    <citation type="journal article" date="2019" name="Int. J. Syst. Evol. Microbiol.">
        <title>The Global Catalogue of Microorganisms (GCM) 10K type strain sequencing project: providing services to taxonomists for standard genome sequencing and annotation.</title>
        <authorList>
            <consortium name="The Broad Institute Genomics Platform"/>
            <consortium name="The Broad Institute Genome Sequencing Center for Infectious Disease"/>
            <person name="Wu L."/>
            <person name="Ma J."/>
        </authorList>
    </citation>
    <scope>NUCLEOTIDE SEQUENCE [LARGE SCALE GENOMIC DNA]</scope>
    <source>
        <strain evidence="3">JCM 16918</strain>
    </source>
</reference>
<comment type="caution">
    <text evidence="2">The sequence shown here is derived from an EMBL/GenBank/DDBJ whole genome shotgun (WGS) entry which is preliminary data.</text>
</comment>
<protein>
    <submittedName>
        <fullName evidence="2">Uncharacterized protein</fullName>
    </submittedName>
</protein>
<keyword evidence="1" id="KW-0812">Transmembrane</keyword>
<accession>A0ABQ2JEJ3</accession>
<sequence>MNTSRTAPATGLQTPWVNGYILISALLALTMLMLLATAYMFTSMNSPRTVKANSNSLAGFMAAEGGVNLRATLIRSKFVAFERPSGTSVLDAKNCATGSGDFACITYPIGSRNVTTFVYETTKKDASGNLVEFGTVAPGETYAGLSYQQYAYRVVSSAVKDNLTEANVEMEFQSRLVPLFQFAAFYTEDLEINPGAAMTLNGRVHTNKDLYLSPGVSLNITGQTTVGGDIRRQRKDNGTCNGGTMTFAGKTAPPCYTNPITDAQLAAFGGEVKARQPALTVPKLDTLAPDRTGTNGNEMWSKADVRIVWNTTTNKPTVQRADGSLDTVATTELQGCAAVTLSNGMFDSRENRNIDMMNVDQAKLMSCIQSSGKFTAQDGKVLSMSDTTGGGLALHFSFDPEGTVPNRYGVRMQNGKVLGPVGGPQPKGLSVATNQPLYVQGDYNVSGAVPASLMGDTINVLSNAWVDGVKSSSNNKAAVALPTEIRAAFLGGTDRTDSGNYNGGLENYPRLHENWSGVPFTYVGSFVSLGEPQKAQGDWKKAVYSAATRIWSYDTKFNSADKLPPLTPRFVYLRQLFFARDF</sequence>
<organism evidence="2 3">
    <name type="scientific">Deinococcus daejeonensis</name>
    <dbReference type="NCBI Taxonomy" id="1007098"/>
    <lineage>
        <taxon>Bacteria</taxon>
        <taxon>Thermotogati</taxon>
        <taxon>Deinococcota</taxon>
        <taxon>Deinococci</taxon>
        <taxon>Deinococcales</taxon>
        <taxon>Deinococcaceae</taxon>
        <taxon>Deinococcus</taxon>
    </lineage>
</organism>
<gene>
    <name evidence="2" type="ORF">GCM10010842_34910</name>
</gene>
<dbReference type="RefSeq" id="WP_189058983.1">
    <property type="nucleotide sequence ID" value="NZ_BMOR01000026.1"/>
</dbReference>
<keyword evidence="1" id="KW-0472">Membrane</keyword>
<keyword evidence="1" id="KW-1133">Transmembrane helix</keyword>
<dbReference type="Proteomes" id="UP000645517">
    <property type="component" value="Unassembled WGS sequence"/>
</dbReference>
<feature type="transmembrane region" description="Helical" evidence="1">
    <location>
        <begin position="20"/>
        <end position="41"/>
    </location>
</feature>
<name>A0ABQ2JEJ3_9DEIO</name>
<evidence type="ECO:0000256" key="1">
    <source>
        <dbReference type="SAM" id="Phobius"/>
    </source>
</evidence>
<proteinExistence type="predicted"/>
<evidence type="ECO:0000313" key="2">
    <source>
        <dbReference type="EMBL" id="GGN45406.1"/>
    </source>
</evidence>
<keyword evidence="3" id="KW-1185">Reference proteome</keyword>
<evidence type="ECO:0000313" key="3">
    <source>
        <dbReference type="Proteomes" id="UP000645517"/>
    </source>
</evidence>
<dbReference type="EMBL" id="BMOR01000026">
    <property type="protein sequence ID" value="GGN45406.1"/>
    <property type="molecule type" value="Genomic_DNA"/>
</dbReference>